<keyword evidence="5" id="KW-0804">Transcription</keyword>
<dbReference type="Pfam" id="PF04542">
    <property type="entry name" value="Sigma70_r2"/>
    <property type="match status" value="1"/>
</dbReference>
<evidence type="ECO:0000313" key="9">
    <source>
        <dbReference type="Proteomes" id="UP000676967"/>
    </source>
</evidence>
<dbReference type="InterPro" id="IPR013325">
    <property type="entry name" value="RNA_pol_sigma_r2"/>
</dbReference>
<sequence>MDALAPDFDAFIRARTPALLRSAYLLTGDQHLAEDLVQSALGQTHRAWRRLYASGNAEAYTRKTMYHLQVSRWRRRRVAETPAGDLPDLPGGQPDHADQTVLRLSLRSALDRLTRKQRAVIVLRFFDDLTEAQAADVLGVSVGTVKSQTAKALERLRVLAPELSDVVTGDAR</sequence>
<dbReference type="InterPro" id="IPR013249">
    <property type="entry name" value="RNA_pol_sigma70_r4_t2"/>
</dbReference>
<keyword evidence="4" id="KW-0238">DNA-binding</keyword>
<dbReference type="Pfam" id="PF08281">
    <property type="entry name" value="Sigma70_r4_2"/>
    <property type="match status" value="1"/>
</dbReference>
<dbReference type="PANTHER" id="PTHR43133">
    <property type="entry name" value="RNA POLYMERASE ECF-TYPE SIGMA FACTO"/>
    <property type="match status" value="1"/>
</dbReference>
<keyword evidence="2" id="KW-0805">Transcription regulation</keyword>
<evidence type="ECO:0000256" key="4">
    <source>
        <dbReference type="ARBA" id="ARBA00023125"/>
    </source>
</evidence>
<dbReference type="SUPFAM" id="SSF88946">
    <property type="entry name" value="Sigma2 domain of RNA polymerase sigma factors"/>
    <property type="match status" value="1"/>
</dbReference>
<dbReference type="NCBIfam" id="TIGR02983">
    <property type="entry name" value="SigE-fam_strep"/>
    <property type="match status" value="1"/>
</dbReference>
<dbReference type="RefSeq" id="WP_189328886.1">
    <property type="nucleotide sequence ID" value="NZ_AP023356.1"/>
</dbReference>
<gene>
    <name evidence="8" type="ORF">Aiant_30690</name>
</gene>
<feature type="domain" description="RNA polymerase sigma-70 region 2" evidence="6">
    <location>
        <begin position="12"/>
        <end position="77"/>
    </location>
</feature>
<evidence type="ECO:0000259" key="7">
    <source>
        <dbReference type="Pfam" id="PF08281"/>
    </source>
</evidence>
<dbReference type="InterPro" id="IPR036388">
    <property type="entry name" value="WH-like_DNA-bd_sf"/>
</dbReference>
<evidence type="ECO:0000259" key="6">
    <source>
        <dbReference type="Pfam" id="PF04542"/>
    </source>
</evidence>
<dbReference type="InterPro" id="IPR014284">
    <property type="entry name" value="RNA_pol_sigma-70_dom"/>
</dbReference>
<accession>A0ABM7LT21</accession>
<proteinExistence type="inferred from homology"/>
<dbReference type="InterPro" id="IPR007627">
    <property type="entry name" value="RNA_pol_sigma70_r2"/>
</dbReference>
<dbReference type="Gene3D" id="1.10.1740.10">
    <property type="match status" value="1"/>
</dbReference>
<evidence type="ECO:0000256" key="2">
    <source>
        <dbReference type="ARBA" id="ARBA00023015"/>
    </source>
</evidence>
<comment type="similarity">
    <text evidence="1">Belongs to the sigma-70 factor family. ECF subfamily.</text>
</comment>
<dbReference type="PANTHER" id="PTHR43133:SF50">
    <property type="entry name" value="ECF RNA POLYMERASE SIGMA FACTOR SIGM"/>
    <property type="match status" value="1"/>
</dbReference>
<organism evidence="8 9">
    <name type="scientific">Actinoplanes ianthinogenes</name>
    <dbReference type="NCBI Taxonomy" id="122358"/>
    <lineage>
        <taxon>Bacteria</taxon>
        <taxon>Bacillati</taxon>
        <taxon>Actinomycetota</taxon>
        <taxon>Actinomycetes</taxon>
        <taxon>Micromonosporales</taxon>
        <taxon>Micromonosporaceae</taxon>
        <taxon>Actinoplanes</taxon>
    </lineage>
</organism>
<keyword evidence="3" id="KW-0731">Sigma factor</keyword>
<evidence type="ECO:0000256" key="3">
    <source>
        <dbReference type="ARBA" id="ARBA00023082"/>
    </source>
</evidence>
<feature type="domain" description="RNA polymerase sigma factor 70 region 4 type 2" evidence="7">
    <location>
        <begin position="104"/>
        <end position="156"/>
    </location>
</feature>
<dbReference type="EMBL" id="AP023356">
    <property type="protein sequence ID" value="BCJ42412.1"/>
    <property type="molecule type" value="Genomic_DNA"/>
</dbReference>
<reference evidence="8 9" key="1">
    <citation type="submission" date="2020-08" db="EMBL/GenBank/DDBJ databases">
        <title>Whole genome shotgun sequence of Actinoplanes ianthinogenes NBRC 13996.</title>
        <authorList>
            <person name="Komaki H."/>
            <person name="Tamura T."/>
        </authorList>
    </citation>
    <scope>NUCLEOTIDE SEQUENCE [LARGE SCALE GENOMIC DNA]</scope>
    <source>
        <strain evidence="8 9">NBRC 13996</strain>
    </source>
</reference>
<name>A0ABM7LT21_9ACTN</name>
<evidence type="ECO:0000313" key="8">
    <source>
        <dbReference type="EMBL" id="BCJ42412.1"/>
    </source>
</evidence>
<dbReference type="InterPro" id="IPR014325">
    <property type="entry name" value="RNA_pol_sigma-E_actinobac"/>
</dbReference>
<protein>
    <submittedName>
        <fullName evidence="8">RNA polymerase sigma factor</fullName>
    </submittedName>
</protein>
<dbReference type="Gene3D" id="1.10.10.10">
    <property type="entry name" value="Winged helix-like DNA-binding domain superfamily/Winged helix DNA-binding domain"/>
    <property type="match status" value="1"/>
</dbReference>
<keyword evidence="9" id="KW-1185">Reference proteome</keyword>
<dbReference type="SUPFAM" id="SSF88659">
    <property type="entry name" value="Sigma3 and sigma4 domains of RNA polymerase sigma factors"/>
    <property type="match status" value="1"/>
</dbReference>
<dbReference type="InterPro" id="IPR039425">
    <property type="entry name" value="RNA_pol_sigma-70-like"/>
</dbReference>
<evidence type="ECO:0000256" key="5">
    <source>
        <dbReference type="ARBA" id="ARBA00023163"/>
    </source>
</evidence>
<dbReference type="Proteomes" id="UP000676967">
    <property type="component" value="Chromosome"/>
</dbReference>
<dbReference type="CDD" id="cd06171">
    <property type="entry name" value="Sigma70_r4"/>
    <property type="match status" value="1"/>
</dbReference>
<evidence type="ECO:0000256" key="1">
    <source>
        <dbReference type="ARBA" id="ARBA00010641"/>
    </source>
</evidence>
<dbReference type="InterPro" id="IPR013324">
    <property type="entry name" value="RNA_pol_sigma_r3/r4-like"/>
</dbReference>
<dbReference type="NCBIfam" id="TIGR02937">
    <property type="entry name" value="sigma70-ECF"/>
    <property type="match status" value="1"/>
</dbReference>